<evidence type="ECO:0000313" key="2">
    <source>
        <dbReference type="EMBL" id="SJN45224.1"/>
    </source>
</evidence>
<keyword evidence="3" id="KW-1185">Reference proteome</keyword>
<evidence type="ECO:0000256" key="1">
    <source>
        <dbReference type="SAM" id="MobiDB-lite"/>
    </source>
</evidence>
<name>A0A1R4KME2_9ACTN</name>
<feature type="region of interest" description="Disordered" evidence="1">
    <location>
        <begin position="1"/>
        <end position="29"/>
    </location>
</feature>
<organism evidence="2 3">
    <name type="scientific">Luteococcus japonicus LSP_Lj1</name>
    <dbReference type="NCBI Taxonomy" id="1255658"/>
    <lineage>
        <taxon>Bacteria</taxon>
        <taxon>Bacillati</taxon>
        <taxon>Actinomycetota</taxon>
        <taxon>Actinomycetes</taxon>
        <taxon>Propionibacteriales</taxon>
        <taxon>Propionibacteriaceae</taxon>
        <taxon>Luteococcus</taxon>
    </lineage>
</organism>
<feature type="compositionally biased region" description="Basic residues" evidence="1">
    <location>
        <begin position="1"/>
        <end position="11"/>
    </location>
</feature>
<evidence type="ECO:0000313" key="3">
    <source>
        <dbReference type="Proteomes" id="UP000188342"/>
    </source>
</evidence>
<dbReference type="EMBL" id="FUKQ01000063">
    <property type="protein sequence ID" value="SJN45224.1"/>
    <property type="molecule type" value="Genomic_DNA"/>
</dbReference>
<gene>
    <name evidence="2" type="ORF">FM114_15730</name>
</gene>
<accession>A0A1R4KME2</accession>
<sequence>MPLHQVKRRVRTLPSLTNRSRPRASRPHNVVVSRHKGLAFGETHRMRPGFRG</sequence>
<proteinExistence type="predicted"/>
<reference evidence="2 3" key="1">
    <citation type="submission" date="2017-02" db="EMBL/GenBank/DDBJ databases">
        <authorList>
            <person name="Peterson S.W."/>
        </authorList>
    </citation>
    <scope>NUCLEOTIDE SEQUENCE [LARGE SCALE GENOMIC DNA]</scope>
    <source>
        <strain evidence="2 3">LSP_Lj1</strain>
    </source>
</reference>
<protein>
    <submittedName>
        <fullName evidence="2">Uncharacterized protein</fullName>
    </submittedName>
</protein>
<dbReference type="Proteomes" id="UP000188342">
    <property type="component" value="Unassembled WGS sequence"/>
</dbReference>
<dbReference type="AlphaFoldDB" id="A0A1R4KME2"/>